<dbReference type="InterPro" id="IPR051010">
    <property type="entry name" value="BCAA_transport"/>
</dbReference>
<dbReference type="Gene3D" id="3.40.50.2300">
    <property type="match status" value="2"/>
</dbReference>
<dbReference type="InterPro" id="IPR028081">
    <property type="entry name" value="Leu-bd"/>
</dbReference>
<dbReference type="InterPro" id="IPR028082">
    <property type="entry name" value="Peripla_BP_I"/>
</dbReference>
<reference evidence="4 5" key="1">
    <citation type="journal article" date="2008" name="BMC Genomics">
        <title>The genome sequence of the fish pathogen Aliivibrio salmonicida strain LFI1238 shows extensive evidence of gene decay.</title>
        <authorList>
            <person name="Hjerde E."/>
            <person name="Lorentzen M.S."/>
            <person name="Holden M.T."/>
            <person name="Seeger K."/>
            <person name="Paulsen S."/>
            <person name="Bason N."/>
            <person name="Churcher C."/>
            <person name="Harris D."/>
            <person name="Norbertczak H."/>
            <person name="Quail M.A."/>
            <person name="Sanders S."/>
            <person name="Thurston S."/>
            <person name="Parkhill J."/>
            <person name="Willassen N.P."/>
            <person name="Thomson N.R."/>
        </authorList>
    </citation>
    <scope>NUCLEOTIDE SEQUENCE [LARGE SCALE GENOMIC DNA]</scope>
    <source>
        <strain evidence="4 5">LFI1238</strain>
    </source>
</reference>
<evidence type="ECO:0000259" key="3">
    <source>
        <dbReference type="Pfam" id="PF13458"/>
    </source>
</evidence>
<comment type="similarity">
    <text evidence="1">Belongs to the leucine-binding protein family.</text>
</comment>
<dbReference type="HOGENOM" id="CLU_734955_0_0_6"/>
<name>B6ET43_ALISL</name>
<dbReference type="Pfam" id="PF13458">
    <property type="entry name" value="Peripla_BP_6"/>
    <property type="match status" value="1"/>
</dbReference>
<dbReference type="PANTHER" id="PTHR30483">
    <property type="entry name" value="LEUCINE-SPECIFIC-BINDING PROTEIN"/>
    <property type="match status" value="1"/>
</dbReference>
<evidence type="ECO:0000256" key="2">
    <source>
        <dbReference type="ARBA" id="ARBA00022729"/>
    </source>
</evidence>
<feature type="domain" description="Leucine-binding protein" evidence="3">
    <location>
        <begin position="62"/>
        <end position="368"/>
    </location>
</feature>
<protein>
    <submittedName>
        <fullName evidence="4">Membrane protein</fullName>
    </submittedName>
</protein>
<evidence type="ECO:0000313" key="5">
    <source>
        <dbReference type="Proteomes" id="UP000001730"/>
    </source>
</evidence>
<dbReference type="RefSeq" id="WP_012548910.1">
    <property type="nucleotide sequence ID" value="NC_011311.1"/>
</dbReference>
<organism evidence="4 5">
    <name type="scientific">Aliivibrio salmonicida (strain LFI1238)</name>
    <name type="common">Vibrio salmonicida (strain LFI1238)</name>
    <dbReference type="NCBI Taxonomy" id="316275"/>
    <lineage>
        <taxon>Bacteria</taxon>
        <taxon>Pseudomonadati</taxon>
        <taxon>Pseudomonadota</taxon>
        <taxon>Gammaproteobacteria</taxon>
        <taxon>Vibrionales</taxon>
        <taxon>Vibrionaceae</taxon>
        <taxon>Aliivibrio</taxon>
    </lineage>
</organism>
<keyword evidence="4" id="KW-0614">Plasmid</keyword>
<keyword evidence="5" id="KW-1185">Reference proteome</keyword>
<evidence type="ECO:0000313" key="4">
    <source>
        <dbReference type="EMBL" id="CAQ81931.1"/>
    </source>
</evidence>
<accession>B6ET43</accession>
<sequence length="376" mass="42488">MNFVNKNNVFFCILKTMTLLIAYFVSLPIQAYTIGIIVGKTQTKTSTSNHEKICILKSLAKKVANENLTFVFVKNDRTAIGSMKAAQKLIDERIDLALLPLVSHEAQAAATVFREYNIPFVTTATSIEVIKSSDNALSIMSSNQNQAFILARYYLENYKGKSLHVMVNLSKRYSITLSKEFIRNVTMLYPDANIMEHKFTKTKINNIVSKIKPGDVVFAPLYNPNIALLYMAFAEKEKKGITIIGPDSIGGRKEFYHIIKSHSNLVDLRFLKNWDGVVKGVNKNNVTSYVKAYCSGKKNTFLTTYSYDLLNFVLDRIDKLSSNSTAKDTISILKESKYQSVMDGGVLVFNEGKYNRKPMYMYQVTENGNKLIEVIN</sequence>
<dbReference type="AlphaFoldDB" id="B6ET43"/>
<gene>
    <name evidence="4" type="ordered locus">VSAL_p840_72</name>
</gene>
<evidence type="ECO:0000256" key="1">
    <source>
        <dbReference type="ARBA" id="ARBA00010062"/>
    </source>
</evidence>
<dbReference type="SUPFAM" id="SSF53822">
    <property type="entry name" value="Periplasmic binding protein-like I"/>
    <property type="match status" value="1"/>
</dbReference>
<dbReference type="PANTHER" id="PTHR30483:SF6">
    <property type="entry name" value="PERIPLASMIC BINDING PROTEIN OF ABC TRANSPORTER FOR NATURAL AMINO ACIDS"/>
    <property type="match status" value="1"/>
</dbReference>
<dbReference type="Proteomes" id="UP000001730">
    <property type="component" value="Plasmid pVSAL840"/>
</dbReference>
<geneLocation type="plasmid" evidence="4 5">
    <name>pVSAL840</name>
</geneLocation>
<proteinExistence type="inferred from homology"/>
<dbReference type="KEGG" id="vsa:VSAL_p840_72"/>
<dbReference type="EMBL" id="FM178381">
    <property type="protein sequence ID" value="CAQ81931.1"/>
    <property type="molecule type" value="Genomic_DNA"/>
</dbReference>
<keyword evidence="2" id="KW-0732">Signal</keyword>